<evidence type="ECO:0000313" key="1">
    <source>
        <dbReference type="EMBL" id="GLZ82053.1"/>
    </source>
</evidence>
<dbReference type="Proteomes" id="UP001165079">
    <property type="component" value="Unassembled WGS sequence"/>
</dbReference>
<comment type="caution">
    <text evidence="1">The sequence shown here is derived from an EMBL/GenBank/DDBJ whole genome shotgun (WGS) entry which is preliminary data.</text>
</comment>
<name>A0A9W6STH9_9ACTN</name>
<keyword evidence="2" id="KW-1185">Reference proteome</keyword>
<evidence type="ECO:0000313" key="2">
    <source>
        <dbReference type="Proteomes" id="UP001165079"/>
    </source>
</evidence>
<dbReference type="EMBL" id="BSTX01000009">
    <property type="protein sequence ID" value="GLZ82053.1"/>
    <property type="molecule type" value="Genomic_DNA"/>
</dbReference>
<gene>
    <name evidence="1" type="ORF">Afil01_68600</name>
</gene>
<protein>
    <submittedName>
        <fullName evidence="1">Uncharacterized protein</fullName>
    </submittedName>
</protein>
<accession>A0A9W6STH9</accession>
<reference evidence="1" key="1">
    <citation type="submission" date="2023-03" db="EMBL/GenBank/DDBJ databases">
        <title>Actinorhabdospora filicis NBRC 111898.</title>
        <authorList>
            <person name="Ichikawa N."/>
            <person name="Sato H."/>
            <person name="Tonouchi N."/>
        </authorList>
    </citation>
    <scope>NUCLEOTIDE SEQUENCE</scope>
    <source>
        <strain evidence="1">NBRC 111898</strain>
    </source>
</reference>
<dbReference type="RefSeq" id="WP_285667626.1">
    <property type="nucleotide sequence ID" value="NZ_BSTX01000009.1"/>
</dbReference>
<proteinExistence type="predicted"/>
<organism evidence="1 2">
    <name type="scientific">Actinorhabdospora filicis</name>
    <dbReference type="NCBI Taxonomy" id="1785913"/>
    <lineage>
        <taxon>Bacteria</taxon>
        <taxon>Bacillati</taxon>
        <taxon>Actinomycetota</taxon>
        <taxon>Actinomycetes</taxon>
        <taxon>Micromonosporales</taxon>
        <taxon>Micromonosporaceae</taxon>
        <taxon>Actinorhabdospora</taxon>
    </lineage>
</organism>
<sequence>MRAINRLADRVLGRFVPATKAKADTSWMELCWCDQYHHWSRWCTVVGGLSSCTECKRADGGC</sequence>
<dbReference type="AlphaFoldDB" id="A0A9W6STH9"/>